<accession>A0A7X0BXG8</accession>
<dbReference type="AlphaFoldDB" id="A0A7X0BXG8"/>
<dbReference type="EMBL" id="JACHJB010000001">
    <property type="protein sequence ID" value="MBB6344428.1"/>
    <property type="molecule type" value="Genomic_DNA"/>
</dbReference>
<protein>
    <submittedName>
        <fullName evidence="1">FXSXX-COOH protein</fullName>
    </submittedName>
</protein>
<comment type="caution">
    <text evidence="1">The sequence shown here is derived from an EMBL/GenBank/DDBJ whole genome shotgun (WGS) entry which is preliminary data.</text>
</comment>
<proteinExistence type="predicted"/>
<keyword evidence="2" id="KW-1185">Reference proteome</keyword>
<gene>
    <name evidence="1" type="ORF">FHU36_000937</name>
</gene>
<dbReference type="NCBIfam" id="TIGR04268">
    <property type="entry name" value="FxSxx-COOH"/>
    <property type="match status" value="1"/>
</dbReference>
<dbReference type="Proteomes" id="UP000583800">
    <property type="component" value="Unassembled WGS sequence"/>
</dbReference>
<sequence length="52" mass="5525">MSEEPTRTTALIDVSDLPLEDLRNLDSAPLRRVLECLLGGNGEPVAGFNSAA</sequence>
<reference evidence="1 2" key="1">
    <citation type="submission" date="2020-08" db="EMBL/GenBank/DDBJ databases">
        <title>Sequencing the genomes of 1000 actinobacteria strains.</title>
        <authorList>
            <person name="Klenk H.-P."/>
        </authorList>
    </citation>
    <scope>NUCLEOTIDE SEQUENCE [LARGE SCALE GENOMIC DNA]</scope>
    <source>
        <strain evidence="1 2">DSM 45913</strain>
    </source>
</reference>
<dbReference type="InterPro" id="IPR026334">
    <property type="entry name" value="FxSxx-COOH"/>
</dbReference>
<dbReference type="RefSeq" id="WP_185082544.1">
    <property type="nucleotide sequence ID" value="NZ_JACHJB010000001.1"/>
</dbReference>
<evidence type="ECO:0000313" key="1">
    <source>
        <dbReference type="EMBL" id="MBB6344428.1"/>
    </source>
</evidence>
<name>A0A7X0BXG8_9ACTN</name>
<organism evidence="1 2">
    <name type="scientific">Nonomuraea muscovyensis</name>
    <dbReference type="NCBI Taxonomy" id="1124761"/>
    <lineage>
        <taxon>Bacteria</taxon>
        <taxon>Bacillati</taxon>
        <taxon>Actinomycetota</taxon>
        <taxon>Actinomycetes</taxon>
        <taxon>Streptosporangiales</taxon>
        <taxon>Streptosporangiaceae</taxon>
        <taxon>Nonomuraea</taxon>
    </lineage>
</organism>
<evidence type="ECO:0000313" key="2">
    <source>
        <dbReference type="Proteomes" id="UP000583800"/>
    </source>
</evidence>